<organism evidence="1 2">
    <name type="scientific">Cetraspora pellucida</name>
    <dbReference type="NCBI Taxonomy" id="1433469"/>
    <lineage>
        <taxon>Eukaryota</taxon>
        <taxon>Fungi</taxon>
        <taxon>Fungi incertae sedis</taxon>
        <taxon>Mucoromycota</taxon>
        <taxon>Glomeromycotina</taxon>
        <taxon>Glomeromycetes</taxon>
        <taxon>Diversisporales</taxon>
        <taxon>Gigasporaceae</taxon>
        <taxon>Cetraspora</taxon>
    </lineage>
</organism>
<name>A0ACA9RMV5_9GLOM</name>
<sequence>RPTINEILDKLNLISKKESTQFITNCNIVLIPELDETISKHSQFHKNMHNDDLSKNLLRATSVQKSRKPSYSSLKTSGDSLTNTSSMLNDQRTRELSRPSLNHSKGSFTNLIGYFFRQKLDSADKLRSQGQIYYVSGNYKESLDYLNESLKANPDDADAL</sequence>
<accession>A0ACA9RMV5</accession>
<dbReference type="EMBL" id="CAJVPW010078934">
    <property type="protein sequence ID" value="CAG8800014.1"/>
    <property type="molecule type" value="Genomic_DNA"/>
</dbReference>
<keyword evidence="2" id="KW-1185">Reference proteome</keyword>
<protein>
    <submittedName>
        <fullName evidence="1">5579_t:CDS:1</fullName>
    </submittedName>
</protein>
<proteinExistence type="predicted"/>
<gene>
    <name evidence="1" type="ORF">SPELUC_LOCUS17982</name>
</gene>
<dbReference type="Proteomes" id="UP000789366">
    <property type="component" value="Unassembled WGS sequence"/>
</dbReference>
<comment type="caution">
    <text evidence="1">The sequence shown here is derived from an EMBL/GenBank/DDBJ whole genome shotgun (WGS) entry which is preliminary data.</text>
</comment>
<feature type="non-terminal residue" evidence="1">
    <location>
        <position position="160"/>
    </location>
</feature>
<evidence type="ECO:0000313" key="1">
    <source>
        <dbReference type="EMBL" id="CAG8800014.1"/>
    </source>
</evidence>
<feature type="non-terminal residue" evidence="1">
    <location>
        <position position="1"/>
    </location>
</feature>
<reference evidence="1" key="1">
    <citation type="submission" date="2021-06" db="EMBL/GenBank/DDBJ databases">
        <authorList>
            <person name="Kallberg Y."/>
            <person name="Tangrot J."/>
            <person name="Rosling A."/>
        </authorList>
    </citation>
    <scope>NUCLEOTIDE SEQUENCE</scope>
    <source>
        <strain evidence="1">28 12/20/2015</strain>
    </source>
</reference>
<evidence type="ECO:0000313" key="2">
    <source>
        <dbReference type="Proteomes" id="UP000789366"/>
    </source>
</evidence>